<sequence>CHPVLQPCLLTTASPRGVPGASLAPAGVSLCWVSVPGLRDTAGSLAHTSPLSSPGQGLSNSLSPCRKLCSPLSLTSSAVPPSCMGPGSPQTCCVPATWRGAPMPAR</sequence>
<reference evidence="3" key="1">
    <citation type="journal article" date="2017" name="PLoS ONE">
        <title>The Agassiz's desert tortoise genome provides a resource for the conservation of a threatened species.</title>
        <authorList>
            <person name="Tollis M."/>
            <person name="DeNardo D.F."/>
            <person name="Cornelius J.A."/>
            <person name="Dolby G.A."/>
            <person name="Edwards T."/>
            <person name="Henen B.T."/>
            <person name="Karl A.E."/>
            <person name="Murphy R.W."/>
            <person name="Kusumi K."/>
        </authorList>
    </citation>
    <scope>NUCLEOTIDE SEQUENCE [LARGE SCALE GENOMIC DNA]</scope>
</reference>
<dbReference type="Ensembl" id="ENSGAGT00000011328.1">
    <property type="protein sequence ID" value="ENSGAGP00000009861.1"/>
    <property type="gene ID" value="ENSGAGG00000007763.1"/>
</dbReference>
<name>A0A452H5Q8_9SAUR</name>
<reference evidence="2" key="3">
    <citation type="submission" date="2025-09" db="UniProtKB">
        <authorList>
            <consortium name="Ensembl"/>
        </authorList>
    </citation>
    <scope>IDENTIFICATION</scope>
</reference>
<organism evidence="2 3">
    <name type="scientific">Gopherus agassizii</name>
    <name type="common">Agassiz's desert tortoise</name>
    <dbReference type="NCBI Taxonomy" id="38772"/>
    <lineage>
        <taxon>Eukaryota</taxon>
        <taxon>Metazoa</taxon>
        <taxon>Chordata</taxon>
        <taxon>Craniata</taxon>
        <taxon>Vertebrata</taxon>
        <taxon>Euteleostomi</taxon>
        <taxon>Archelosauria</taxon>
        <taxon>Testudinata</taxon>
        <taxon>Testudines</taxon>
        <taxon>Cryptodira</taxon>
        <taxon>Durocryptodira</taxon>
        <taxon>Testudinoidea</taxon>
        <taxon>Testudinidae</taxon>
        <taxon>Gopherus</taxon>
    </lineage>
</organism>
<keyword evidence="3" id="KW-1185">Reference proteome</keyword>
<proteinExistence type="predicted"/>
<feature type="compositionally biased region" description="Polar residues" evidence="1">
    <location>
        <begin position="46"/>
        <end position="63"/>
    </location>
</feature>
<reference evidence="2" key="2">
    <citation type="submission" date="2025-08" db="UniProtKB">
        <authorList>
            <consortium name="Ensembl"/>
        </authorList>
    </citation>
    <scope>IDENTIFICATION</scope>
</reference>
<evidence type="ECO:0000313" key="3">
    <source>
        <dbReference type="Proteomes" id="UP000291020"/>
    </source>
</evidence>
<dbReference type="Proteomes" id="UP000291020">
    <property type="component" value="Unassembled WGS sequence"/>
</dbReference>
<evidence type="ECO:0000313" key="2">
    <source>
        <dbReference type="Ensembl" id="ENSGAGP00000009861.1"/>
    </source>
</evidence>
<accession>A0A452H5Q8</accession>
<protein>
    <submittedName>
        <fullName evidence="2">Uncharacterized protein</fullName>
    </submittedName>
</protein>
<evidence type="ECO:0000256" key="1">
    <source>
        <dbReference type="SAM" id="MobiDB-lite"/>
    </source>
</evidence>
<dbReference type="AlphaFoldDB" id="A0A452H5Q8"/>
<feature type="region of interest" description="Disordered" evidence="1">
    <location>
        <begin position="43"/>
        <end position="63"/>
    </location>
</feature>